<name>A0A2K3URR2_9DEIO</name>
<reference evidence="2 3" key="1">
    <citation type="submission" date="2018-01" db="EMBL/GenBank/DDBJ databases">
        <title>Deinococcus koreensis sp. nov., a radiation-resistant bacterium isolated from river water.</title>
        <authorList>
            <person name="Choi A."/>
        </authorList>
    </citation>
    <scope>NUCLEOTIDE SEQUENCE [LARGE SCALE GENOMIC DNA]</scope>
    <source>
        <strain evidence="2 3">SJW1-2</strain>
    </source>
</reference>
<dbReference type="Proteomes" id="UP000236379">
    <property type="component" value="Unassembled WGS sequence"/>
</dbReference>
<evidence type="ECO:0000313" key="3">
    <source>
        <dbReference type="Proteomes" id="UP000236379"/>
    </source>
</evidence>
<accession>A0A2K3URR2</accession>
<proteinExistence type="predicted"/>
<gene>
    <name evidence="2" type="ORF">CVO96_20030</name>
</gene>
<evidence type="ECO:0000313" key="2">
    <source>
        <dbReference type="EMBL" id="PNY79207.1"/>
    </source>
</evidence>
<protein>
    <submittedName>
        <fullName evidence="2">Uncharacterized protein</fullName>
    </submittedName>
</protein>
<feature type="region of interest" description="Disordered" evidence="1">
    <location>
        <begin position="86"/>
        <end position="120"/>
    </location>
</feature>
<sequence>MTAAGHSHFFVVAHAGEKGHTEHPHAHAMVFTDRKLIREDLGDLREVGDIQAKVMELKFGHDRHLKEELWKAQRQEAFTTWLEARREVSSQGVEDGGGPRREDREQDRAKKQQASFGMEM</sequence>
<keyword evidence="3" id="KW-1185">Reference proteome</keyword>
<dbReference type="EMBL" id="PPPD01000005">
    <property type="protein sequence ID" value="PNY79207.1"/>
    <property type="molecule type" value="Genomic_DNA"/>
</dbReference>
<comment type="caution">
    <text evidence="2">The sequence shown here is derived from an EMBL/GenBank/DDBJ whole genome shotgun (WGS) entry which is preliminary data.</text>
</comment>
<organism evidence="2 3">
    <name type="scientific">Deinococcus koreensis</name>
    <dbReference type="NCBI Taxonomy" id="2054903"/>
    <lineage>
        <taxon>Bacteria</taxon>
        <taxon>Thermotogati</taxon>
        <taxon>Deinococcota</taxon>
        <taxon>Deinococci</taxon>
        <taxon>Deinococcales</taxon>
        <taxon>Deinococcaceae</taxon>
        <taxon>Deinococcus</taxon>
    </lineage>
</organism>
<feature type="compositionally biased region" description="Basic and acidic residues" evidence="1">
    <location>
        <begin position="97"/>
        <end position="110"/>
    </location>
</feature>
<dbReference type="AlphaFoldDB" id="A0A2K3URR2"/>
<evidence type="ECO:0000256" key="1">
    <source>
        <dbReference type="SAM" id="MobiDB-lite"/>
    </source>
</evidence>